<organism evidence="2 3">
    <name type="scientific">Actinoplanes flavus</name>
    <dbReference type="NCBI Taxonomy" id="2820290"/>
    <lineage>
        <taxon>Bacteria</taxon>
        <taxon>Bacillati</taxon>
        <taxon>Actinomycetota</taxon>
        <taxon>Actinomycetes</taxon>
        <taxon>Micromonosporales</taxon>
        <taxon>Micromonosporaceae</taxon>
        <taxon>Actinoplanes</taxon>
    </lineage>
</organism>
<protein>
    <submittedName>
        <fullName evidence="2">Helix-turn-helix domain-containing protein</fullName>
    </submittedName>
</protein>
<reference evidence="2 3" key="1">
    <citation type="submission" date="2021-03" db="EMBL/GenBank/DDBJ databases">
        <title>Actinoplanes flavus sp. nov., a novel actinomycete isolated from Coconut Palm rhizosphere soil.</title>
        <authorList>
            <person name="Luo X."/>
        </authorList>
    </citation>
    <scope>NUCLEOTIDE SEQUENCE [LARGE SCALE GENOMIC DNA]</scope>
    <source>
        <strain evidence="2 3">NEAU-H7</strain>
    </source>
</reference>
<dbReference type="Pfam" id="PF12728">
    <property type="entry name" value="HTH_17"/>
    <property type="match status" value="1"/>
</dbReference>
<name>A0ABS3UL20_9ACTN</name>
<sequence length="114" mass="12489">MASSDVEQAIRRLADDAVSMTLDQRLRIAALLARPADPVAIIPACDRAAPGQVTPESFVLTVGEVADLLRVGRTTVYELIRTGELNSIMIGRLRRVRRADVVAHLDQLSRRDAD</sequence>
<dbReference type="RefSeq" id="WP_208468627.1">
    <property type="nucleotide sequence ID" value="NZ_JAGFNS010000011.1"/>
</dbReference>
<evidence type="ECO:0000313" key="3">
    <source>
        <dbReference type="Proteomes" id="UP000679690"/>
    </source>
</evidence>
<keyword evidence="3" id="KW-1185">Reference proteome</keyword>
<dbReference type="InterPro" id="IPR009061">
    <property type="entry name" value="DNA-bd_dom_put_sf"/>
</dbReference>
<dbReference type="Proteomes" id="UP000679690">
    <property type="component" value="Unassembled WGS sequence"/>
</dbReference>
<dbReference type="NCBIfam" id="TIGR01764">
    <property type="entry name" value="excise"/>
    <property type="match status" value="1"/>
</dbReference>
<evidence type="ECO:0000313" key="2">
    <source>
        <dbReference type="EMBL" id="MBO3739485.1"/>
    </source>
</evidence>
<dbReference type="SUPFAM" id="SSF46955">
    <property type="entry name" value="Putative DNA-binding domain"/>
    <property type="match status" value="1"/>
</dbReference>
<feature type="domain" description="Helix-turn-helix" evidence="1">
    <location>
        <begin position="59"/>
        <end position="107"/>
    </location>
</feature>
<proteinExistence type="predicted"/>
<dbReference type="EMBL" id="JAGFNS010000011">
    <property type="protein sequence ID" value="MBO3739485.1"/>
    <property type="molecule type" value="Genomic_DNA"/>
</dbReference>
<dbReference type="InterPro" id="IPR041657">
    <property type="entry name" value="HTH_17"/>
</dbReference>
<evidence type="ECO:0000259" key="1">
    <source>
        <dbReference type="Pfam" id="PF12728"/>
    </source>
</evidence>
<comment type="caution">
    <text evidence="2">The sequence shown here is derived from an EMBL/GenBank/DDBJ whole genome shotgun (WGS) entry which is preliminary data.</text>
</comment>
<gene>
    <name evidence="2" type="ORF">J5X75_18385</name>
</gene>
<dbReference type="InterPro" id="IPR010093">
    <property type="entry name" value="SinI_DNA-bd"/>
</dbReference>
<accession>A0ABS3UL20</accession>